<feature type="region of interest" description="Disordered" evidence="9">
    <location>
        <begin position="1"/>
        <end position="26"/>
    </location>
</feature>
<evidence type="ECO:0000256" key="10">
    <source>
        <dbReference type="SAM" id="Phobius"/>
    </source>
</evidence>
<dbReference type="SMART" id="SM00382">
    <property type="entry name" value="AAA"/>
    <property type="match status" value="1"/>
</dbReference>
<evidence type="ECO:0000256" key="8">
    <source>
        <dbReference type="ARBA" id="ARBA00023136"/>
    </source>
</evidence>
<dbReference type="GO" id="GO:0016887">
    <property type="term" value="F:ATP hydrolysis activity"/>
    <property type="evidence" value="ECO:0007669"/>
    <property type="project" value="InterPro"/>
</dbReference>
<dbReference type="InterPro" id="IPR017871">
    <property type="entry name" value="ABC_transporter-like_CS"/>
</dbReference>
<dbReference type="InterPro" id="IPR003439">
    <property type="entry name" value="ABC_transporter-like_ATP-bd"/>
</dbReference>
<evidence type="ECO:0000256" key="3">
    <source>
        <dbReference type="ARBA" id="ARBA00022475"/>
    </source>
</evidence>
<gene>
    <name evidence="13" type="ORF">CLIT_15c00040</name>
</gene>
<keyword evidence="4 10" id="KW-0812">Transmembrane</keyword>
<feature type="transmembrane region" description="Helical" evidence="10">
    <location>
        <begin position="104"/>
        <end position="129"/>
    </location>
</feature>
<evidence type="ECO:0000256" key="7">
    <source>
        <dbReference type="ARBA" id="ARBA00022989"/>
    </source>
</evidence>
<evidence type="ECO:0000256" key="5">
    <source>
        <dbReference type="ARBA" id="ARBA00022741"/>
    </source>
</evidence>
<evidence type="ECO:0000259" key="12">
    <source>
        <dbReference type="PROSITE" id="PS50929"/>
    </source>
</evidence>
<keyword evidence="6 13" id="KW-0067">ATP-binding</keyword>
<dbReference type="GO" id="GO:0015421">
    <property type="term" value="F:ABC-type oligopeptide transporter activity"/>
    <property type="evidence" value="ECO:0007669"/>
    <property type="project" value="TreeGrafter"/>
</dbReference>
<evidence type="ECO:0000313" key="14">
    <source>
        <dbReference type="Proteomes" id="UP000027946"/>
    </source>
</evidence>
<dbReference type="Pfam" id="PF00005">
    <property type="entry name" value="ABC_tran"/>
    <property type="match status" value="1"/>
</dbReference>
<dbReference type="RefSeq" id="WP_200774478.1">
    <property type="nucleotide sequence ID" value="NZ_FSRH01000024.1"/>
</dbReference>
<dbReference type="InterPro" id="IPR003593">
    <property type="entry name" value="AAA+_ATPase"/>
</dbReference>
<dbReference type="InterPro" id="IPR036640">
    <property type="entry name" value="ABC1_TM_sf"/>
</dbReference>
<dbReference type="CDD" id="cd03254">
    <property type="entry name" value="ABCC_Glucan_exporter_like"/>
    <property type="match status" value="1"/>
</dbReference>
<evidence type="ECO:0000256" key="4">
    <source>
        <dbReference type="ARBA" id="ARBA00022692"/>
    </source>
</evidence>
<feature type="transmembrane region" description="Helical" evidence="10">
    <location>
        <begin position="298"/>
        <end position="325"/>
    </location>
</feature>
<dbReference type="FunFam" id="3.40.50.300:FF:000287">
    <property type="entry name" value="Multidrug ABC transporter ATP-binding protein"/>
    <property type="match status" value="1"/>
</dbReference>
<evidence type="ECO:0000313" key="13">
    <source>
        <dbReference type="EMBL" id="KDR94535.1"/>
    </source>
</evidence>
<dbReference type="GO" id="GO:0005886">
    <property type="term" value="C:plasma membrane"/>
    <property type="evidence" value="ECO:0007669"/>
    <property type="project" value="UniProtKB-SubCell"/>
</dbReference>
<dbReference type="STRING" id="1121324.CLIT_15c00040"/>
<keyword evidence="8 10" id="KW-0472">Membrane</keyword>
<comment type="caution">
    <text evidence="13">The sequence shown here is derived from an EMBL/GenBank/DDBJ whole genome shotgun (WGS) entry which is preliminary data.</text>
</comment>
<proteinExistence type="predicted"/>
<dbReference type="Gene3D" id="1.20.1560.10">
    <property type="entry name" value="ABC transporter type 1, transmembrane domain"/>
    <property type="match status" value="1"/>
</dbReference>
<keyword evidence="3" id="KW-1003">Cell membrane</keyword>
<feature type="compositionally biased region" description="Basic and acidic residues" evidence="9">
    <location>
        <begin position="1"/>
        <end position="11"/>
    </location>
</feature>
<dbReference type="PROSITE" id="PS50893">
    <property type="entry name" value="ABC_TRANSPORTER_2"/>
    <property type="match status" value="1"/>
</dbReference>
<evidence type="ECO:0000256" key="9">
    <source>
        <dbReference type="SAM" id="MobiDB-lite"/>
    </source>
</evidence>
<dbReference type="GO" id="GO:0005524">
    <property type="term" value="F:ATP binding"/>
    <property type="evidence" value="ECO:0007669"/>
    <property type="project" value="UniProtKB-KW"/>
</dbReference>
<keyword evidence="5" id="KW-0547">Nucleotide-binding</keyword>
<comment type="subcellular location">
    <subcellularLocation>
        <location evidence="1">Cell membrane</location>
        <topology evidence="1">Multi-pass membrane protein</topology>
    </subcellularLocation>
</comment>
<dbReference type="PROSITE" id="PS50929">
    <property type="entry name" value="ABC_TM1F"/>
    <property type="match status" value="1"/>
</dbReference>
<dbReference type="InterPro" id="IPR027417">
    <property type="entry name" value="P-loop_NTPase"/>
</dbReference>
<dbReference type="EMBL" id="JJMM01000015">
    <property type="protein sequence ID" value="KDR94535.1"/>
    <property type="molecule type" value="Genomic_DNA"/>
</dbReference>
<reference evidence="13 14" key="1">
    <citation type="submission" date="2014-03" db="EMBL/GenBank/DDBJ databases">
        <title>Genome sequence of Clostridium litorale W6, DSM 5388.</title>
        <authorList>
            <person name="Poehlein A."/>
            <person name="Jagirdar A."/>
            <person name="Khonsari B."/>
            <person name="Chibani C.M."/>
            <person name="Gutierrez Gutierrez D.A."/>
            <person name="Davydova E."/>
            <person name="Alghaithi H.S."/>
            <person name="Nair K.P."/>
            <person name="Dhamotharan K."/>
            <person name="Chandran L."/>
            <person name="G W."/>
            <person name="Daniel R."/>
        </authorList>
    </citation>
    <scope>NUCLEOTIDE SEQUENCE [LARGE SCALE GENOMIC DNA]</scope>
    <source>
        <strain evidence="13 14">W6</strain>
    </source>
</reference>
<dbReference type="SUPFAM" id="SSF52540">
    <property type="entry name" value="P-loop containing nucleoside triphosphate hydrolases"/>
    <property type="match status" value="1"/>
</dbReference>
<evidence type="ECO:0000256" key="1">
    <source>
        <dbReference type="ARBA" id="ARBA00004651"/>
    </source>
</evidence>
<feature type="transmembrane region" description="Helical" evidence="10">
    <location>
        <begin position="180"/>
        <end position="198"/>
    </location>
</feature>
<accession>A0A069REC1</accession>
<dbReference type="CDD" id="cd18547">
    <property type="entry name" value="ABC_6TM_Tm288_like"/>
    <property type="match status" value="1"/>
</dbReference>
<dbReference type="PANTHER" id="PTHR43394:SF1">
    <property type="entry name" value="ATP-BINDING CASSETTE SUB-FAMILY B MEMBER 10, MITOCHONDRIAL"/>
    <property type="match status" value="1"/>
</dbReference>
<dbReference type="Proteomes" id="UP000027946">
    <property type="component" value="Unassembled WGS sequence"/>
</dbReference>
<evidence type="ECO:0000256" key="2">
    <source>
        <dbReference type="ARBA" id="ARBA00022448"/>
    </source>
</evidence>
<sequence length="623" mass="68736">MDKDMREERASQRSGRGPGGHISKMGMPVEKAKDFRGTLKRLLEYLGPQKLAIGISCLAAGIGTIFNVVGPKIMAGATDSIYITFTKRLNGINAPIEYGYIKDILLLLVALYLISAAFGYAMQYIMAGVSQKTVYSMRKRVSEKLSRLPLGYYDAHGYGDVMSRVSNDIDNISSTLHQSISHMLTSIITISGIVGMMISISPALTLVTIVTLPLSAIVTRSVAKRSQKLFKEQQKVLGKLNSHVEEMYSGHNIVKAFGYEKKSMGKFDDLNIRLYESGYRAQFISSLIMPLINFIGNIGYVLICAVGAIFVSMGSISIGGIQAFIQYSRQFSHPIVRIASIANTIQSTIASAERVFELLDEDEESPDGEYELNKESVIGDFMFENVKFSYKEGEPLIENLNISVKPGQTAAIVGPTGAGKTTLVNLIMRFYEVGSGRIMLDGMDVRDISRESLRRSFGMVLQDTWLFGGSIRDNIGYGRLGATDDEITQAAKAAYADHFIMTLPNGYDTVINEEADNISQGQKQLLTIARAMIANPRVLILDEATSSVDTRTEKCIQKAAEKLMEGRTSFIIAHRLSTIVDADVILVMDKGNIIEYGTHEDLMLKRGFYFELYSSQFTAGNME</sequence>
<dbReference type="InterPro" id="IPR039421">
    <property type="entry name" value="Type_1_exporter"/>
</dbReference>
<organism evidence="13 14">
    <name type="scientific">Peptoclostridium litorale DSM 5388</name>
    <dbReference type="NCBI Taxonomy" id="1121324"/>
    <lineage>
        <taxon>Bacteria</taxon>
        <taxon>Bacillati</taxon>
        <taxon>Bacillota</taxon>
        <taxon>Clostridia</taxon>
        <taxon>Peptostreptococcales</taxon>
        <taxon>Peptoclostridiaceae</taxon>
        <taxon>Peptoclostridium</taxon>
    </lineage>
</organism>
<protein>
    <submittedName>
        <fullName evidence="13">Putative ABC transporter ATP-binding protein</fullName>
    </submittedName>
</protein>
<keyword evidence="7 10" id="KW-1133">Transmembrane helix</keyword>
<dbReference type="PROSITE" id="PS00211">
    <property type="entry name" value="ABC_TRANSPORTER_1"/>
    <property type="match status" value="1"/>
</dbReference>
<dbReference type="Pfam" id="PF00664">
    <property type="entry name" value="ABC_membrane"/>
    <property type="match status" value="1"/>
</dbReference>
<feature type="domain" description="ABC transporter" evidence="11">
    <location>
        <begin position="381"/>
        <end position="615"/>
    </location>
</feature>
<evidence type="ECO:0000256" key="6">
    <source>
        <dbReference type="ARBA" id="ARBA00022840"/>
    </source>
</evidence>
<dbReference type="PANTHER" id="PTHR43394">
    <property type="entry name" value="ATP-DEPENDENT PERMEASE MDL1, MITOCHONDRIAL"/>
    <property type="match status" value="1"/>
</dbReference>
<dbReference type="SUPFAM" id="SSF90123">
    <property type="entry name" value="ABC transporter transmembrane region"/>
    <property type="match status" value="1"/>
</dbReference>
<name>A0A069REC1_PEPLI</name>
<keyword evidence="14" id="KW-1185">Reference proteome</keyword>
<dbReference type="InterPro" id="IPR011527">
    <property type="entry name" value="ABC1_TM_dom"/>
</dbReference>
<dbReference type="Gene3D" id="3.40.50.300">
    <property type="entry name" value="P-loop containing nucleotide triphosphate hydrolases"/>
    <property type="match status" value="1"/>
</dbReference>
<feature type="domain" description="ABC transmembrane type-1" evidence="12">
    <location>
        <begin position="55"/>
        <end position="347"/>
    </location>
</feature>
<dbReference type="FunFam" id="1.20.1560.10:FF:000011">
    <property type="entry name" value="Multidrug ABC transporter ATP-binding protein"/>
    <property type="match status" value="1"/>
</dbReference>
<keyword evidence="2" id="KW-0813">Transport</keyword>
<dbReference type="AlphaFoldDB" id="A0A069REC1"/>
<dbReference type="eggNOG" id="COG1132">
    <property type="taxonomic scope" value="Bacteria"/>
</dbReference>
<evidence type="ECO:0000259" key="11">
    <source>
        <dbReference type="PROSITE" id="PS50893"/>
    </source>
</evidence>